<feature type="non-terminal residue" evidence="1">
    <location>
        <position position="46"/>
    </location>
</feature>
<dbReference type="AlphaFoldDB" id="A0A9N9KDF1"/>
<comment type="caution">
    <text evidence="1">The sequence shown here is derived from an EMBL/GenBank/DDBJ whole genome shotgun (WGS) entry which is preliminary data.</text>
</comment>
<reference evidence="1" key="1">
    <citation type="submission" date="2021-06" db="EMBL/GenBank/DDBJ databases">
        <authorList>
            <person name="Kallberg Y."/>
            <person name="Tangrot J."/>
            <person name="Rosling A."/>
        </authorList>
    </citation>
    <scope>NUCLEOTIDE SEQUENCE</scope>
    <source>
        <strain evidence="1">FL966</strain>
    </source>
</reference>
<dbReference type="EMBL" id="CAJVQA010054265">
    <property type="protein sequence ID" value="CAG8824395.1"/>
    <property type="molecule type" value="Genomic_DNA"/>
</dbReference>
<name>A0A9N9KDF1_9GLOM</name>
<evidence type="ECO:0000313" key="1">
    <source>
        <dbReference type="EMBL" id="CAG8824395.1"/>
    </source>
</evidence>
<sequence>QLLNQTLYFNIEENQDDVDPLESILNQNKLNNNKKKDPKITHSEFL</sequence>
<protein>
    <submittedName>
        <fullName evidence="1">7822_t:CDS:1</fullName>
    </submittedName>
</protein>
<organism evidence="1 2">
    <name type="scientific">Cetraspora pellucida</name>
    <dbReference type="NCBI Taxonomy" id="1433469"/>
    <lineage>
        <taxon>Eukaryota</taxon>
        <taxon>Fungi</taxon>
        <taxon>Fungi incertae sedis</taxon>
        <taxon>Mucoromycota</taxon>
        <taxon>Glomeromycotina</taxon>
        <taxon>Glomeromycetes</taxon>
        <taxon>Diversisporales</taxon>
        <taxon>Gigasporaceae</taxon>
        <taxon>Cetraspora</taxon>
    </lineage>
</organism>
<dbReference type="Proteomes" id="UP000789759">
    <property type="component" value="Unassembled WGS sequence"/>
</dbReference>
<proteinExistence type="predicted"/>
<accession>A0A9N9KDF1</accession>
<evidence type="ECO:0000313" key="2">
    <source>
        <dbReference type="Proteomes" id="UP000789759"/>
    </source>
</evidence>
<gene>
    <name evidence="1" type="ORF">CPELLU_LOCUS19990</name>
</gene>
<feature type="non-terminal residue" evidence="1">
    <location>
        <position position="1"/>
    </location>
</feature>
<keyword evidence="2" id="KW-1185">Reference proteome</keyword>